<dbReference type="InterPro" id="IPR031359">
    <property type="entry name" value="NACHT_N"/>
</dbReference>
<dbReference type="Pfam" id="PF17100">
    <property type="entry name" value="NACHT_N"/>
    <property type="match status" value="1"/>
</dbReference>
<dbReference type="OrthoDB" id="4919232at2759"/>
<feature type="compositionally biased region" description="Low complexity" evidence="1">
    <location>
        <begin position="34"/>
        <end position="55"/>
    </location>
</feature>
<protein>
    <recommendedName>
        <fullName evidence="2">NWD NACHT-NTPase N-terminal domain-containing protein</fullName>
    </recommendedName>
</protein>
<feature type="domain" description="NWD NACHT-NTPase N-terminal" evidence="2">
    <location>
        <begin position="87"/>
        <end position="308"/>
    </location>
</feature>
<dbReference type="Proteomes" id="UP000635477">
    <property type="component" value="Unassembled WGS sequence"/>
</dbReference>
<feature type="region of interest" description="Disordered" evidence="1">
    <location>
        <begin position="1"/>
        <end position="83"/>
    </location>
</feature>
<proteinExistence type="predicted"/>
<dbReference type="EMBL" id="JABEYC010000758">
    <property type="protein sequence ID" value="KAF4974413.1"/>
    <property type="molecule type" value="Genomic_DNA"/>
</dbReference>
<gene>
    <name evidence="3" type="ORF">FZEAL_8687</name>
</gene>
<evidence type="ECO:0000313" key="3">
    <source>
        <dbReference type="EMBL" id="KAF4974413.1"/>
    </source>
</evidence>
<accession>A0A8H4UEB4</accession>
<comment type="caution">
    <text evidence="3">The sequence shown here is derived from an EMBL/GenBank/DDBJ whole genome shotgun (WGS) entry which is preliminary data.</text>
</comment>
<sequence length="348" mass="38262">MMKTSTQASSPPTSKVKRIVSKLRRHSHSPPPSASKSSSTSPLSSPNASTTSSTRRLPHIGCHLPHSQRQSRRGSATEEDERAHEVELWNTAYDALKRDTTSAGLVTAYESIIAHALPDALRPDHHGNTNGLPQEGERRFELMSMIATSGLSREVSAESKNDSGDDDAREILVDARATISRMLEKQASAGIAWAGICSLTPLLLDPLLRHKELRCGLVHLTDTIPHFMALPRTLHPASWSSPEDFQRIQPHVRQTLLDLYRRILEYEMNIVCAAASAWNMAARNVVDWQGWEAMDDAVRAKDHELMADVKRYGTDELKALLKERRASKPKGGGRGGSLSGSTDAGDGR</sequence>
<dbReference type="AlphaFoldDB" id="A0A8H4UEB4"/>
<organism evidence="3 4">
    <name type="scientific">Fusarium zealandicum</name>
    <dbReference type="NCBI Taxonomy" id="1053134"/>
    <lineage>
        <taxon>Eukaryota</taxon>
        <taxon>Fungi</taxon>
        <taxon>Dikarya</taxon>
        <taxon>Ascomycota</taxon>
        <taxon>Pezizomycotina</taxon>
        <taxon>Sordariomycetes</taxon>
        <taxon>Hypocreomycetidae</taxon>
        <taxon>Hypocreales</taxon>
        <taxon>Nectriaceae</taxon>
        <taxon>Fusarium</taxon>
        <taxon>Fusarium staphyleae species complex</taxon>
    </lineage>
</organism>
<name>A0A8H4UEB4_9HYPO</name>
<keyword evidence="4" id="KW-1185">Reference proteome</keyword>
<evidence type="ECO:0000259" key="2">
    <source>
        <dbReference type="Pfam" id="PF17100"/>
    </source>
</evidence>
<reference evidence="3" key="2">
    <citation type="submission" date="2020-05" db="EMBL/GenBank/DDBJ databases">
        <authorList>
            <person name="Kim H.-S."/>
            <person name="Proctor R.H."/>
            <person name="Brown D.W."/>
        </authorList>
    </citation>
    <scope>NUCLEOTIDE SEQUENCE</scope>
    <source>
        <strain evidence="3">NRRL 22465</strain>
    </source>
</reference>
<reference evidence="3" key="1">
    <citation type="journal article" date="2020" name="BMC Genomics">
        <title>Correction to: Identification and distribution of gene clusters required for synthesis of sphingolipid metabolism inhibitors in diverse species of the filamentous fungus Fusarium.</title>
        <authorList>
            <person name="Kim H.S."/>
            <person name="Lohmar J.M."/>
            <person name="Busman M."/>
            <person name="Brown D.W."/>
            <person name="Naumann T.A."/>
            <person name="Divon H.H."/>
            <person name="Lysoe E."/>
            <person name="Uhlig S."/>
            <person name="Proctor R.H."/>
        </authorList>
    </citation>
    <scope>NUCLEOTIDE SEQUENCE</scope>
    <source>
        <strain evidence="3">NRRL 22465</strain>
    </source>
</reference>
<feature type="region of interest" description="Disordered" evidence="1">
    <location>
        <begin position="323"/>
        <end position="348"/>
    </location>
</feature>
<feature type="compositionally biased region" description="Basic residues" evidence="1">
    <location>
        <begin position="15"/>
        <end position="28"/>
    </location>
</feature>
<evidence type="ECO:0000313" key="4">
    <source>
        <dbReference type="Proteomes" id="UP000635477"/>
    </source>
</evidence>
<evidence type="ECO:0000256" key="1">
    <source>
        <dbReference type="SAM" id="MobiDB-lite"/>
    </source>
</evidence>
<feature type="compositionally biased region" description="Polar residues" evidence="1">
    <location>
        <begin position="1"/>
        <end position="13"/>
    </location>
</feature>